<dbReference type="WBParaSite" id="Smp_203010.1">
    <property type="protein sequence ID" value="Smp_203010.1"/>
    <property type="gene ID" value="Smp_203010"/>
</dbReference>
<evidence type="ECO:0000313" key="1">
    <source>
        <dbReference type="Proteomes" id="UP000008854"/>
    </source>
</evidence>
<dbReference type="Proteomes" id="UP000008854">
    <property type="component" value="Unassembled WGS sequence"/>
</dbReference>
<dbReference type="HOGENOM" id="CLU_2725373_0_0_1"/>
<proteinExistence type="predicted"/>
<keyword evidence="1" id="KW-1185">Reference proteome</keyword>
<dbReference type="GeneID" id="29830607"/>
<dbReference type="KEGG" id="smm:Smp_203010"/>
<sequence length="72" mass="8317">MELDLSLSIHVFMPNICFHEWMHMLYSIHPSFTDTSYAHGFSSPLIFSVFTLLNIITLSNQICVCNCSRTFL</sequence>
<accession>G4VM61</accession>
<dbReference type="RefSeq" id="XP_018653165.1">
    <property type="nucleotide sequence ID" value="XM_018798200.1"/>
</dbReference>
<dbReference type="CTD" id="29830607"/>
<protein>
    <submittedName>
        <fullName evidence="2">Smp_203010</fullName>
    </submittedName>
</protein>
<evidence type="ECO:0000313" key="2">
    <source>
        <dbReference type="WBParaSite" id="Smp_203010.1"/>
    </source>
</evidence>
<name>G4VM61_SCHMA</name>
<organism evidence="1 2">
    <name type="scientific">Schistosoma mansoni</name>
    <name type="common">Blood fluke</name>
    <dbReference type="NCBI Taxonomy" id="6183"/>
    <lineage>
        <taxon>Eukaryota</taxon>
        <taxon>Metazoa</taxon>
        <taxon>Spiralia</taxon>
        <taxon>Lophotrochozoa</taxon>
        <taxon>Platyhelminthes</taxon>
        <taxon>Trematoda</taxon>
        <taxon>Digenea</taxon>
        <taxon>Strigeidida</taxon>
        <taxon>Schistosomatoidea</taxon>
        <taxon>Schistosomatidae</taxon>
        <taxon>Schistosoma</taxon>
    </lineage>
</organism>
<dbReference type="AlphaFoldDB" id="G4VM61"/>
<dbReference type="InParanoid" id="G4VM61"/>
<reference evidence="1" key="1">
    <citation type="journal article" date="2012" name="PLoS Negl. Trop. Dis.">
        <title>A systematically improved high quality genome and transcriptome of the human blood fluke Schistosoma mansoni.</title>
        <authorList>
            <person name="Protasio A.V."/>
            <person name="Tsai I.J."/>
            <person name="Babbage A."/>
            <person name="Nichol S."/>
            <person name="Hunt M."/>
            <person name="Aslett M.A."/>
            <person name="De Silva N."/>
            <person name="Velarde G.S."/>
            <person name="Anderson T.J."/>
            <person name="Clark R.C."/>
            <person name="Davidson C."/>
            <person name="Dillon G.P."/>
            <person name="Holroyd N.E."/>
            <person name="LoVerde P.T."/>
            <person name="Lloyd C."/>
            <person name="McQuillan J."/>
            <person name="Oliveira G."/>
            <person name="Otto T.D."/>
            <person name="Parker-Manuel S.J."/>
            <person name="Quail M.A."/>
            <person name="Wilson R.A."/>
            <person name="Zerlotini A."/>
            <person name="Dunne D.W."/>
            <person name="Berriman M."/>
        </authorList>
    </citation>
    <scope>NUCLEOTIDE SEQUENCE [LARGE SCALE GENOMIC DNA]</scope>
    <source>
        <strain evidence="1">Puerto Rican</strain>
    </source>
</reference>
<reference evidence="2" key="2">
    <citation type="submission" date="2018-12" db="UniProtKB">
        <authorList>
            <consortium name="WormBaseParasite"/>
        </authorList>
    </citation>
    <scope>IDENTIFICATION</scope>
    <source>
        <strain evidence="2">Puerto Rican</strain>
    </source>
</reference>